<organism evidence="1">
    <name type="scientific">Rhizophora mucronata</name>
    <name type="common">Asiatic mangrove</name>
    <dbReference type="NCBI Taxonomy" id="61149"/>
    <lineage>
        <taxon>Eukaryota</taxon>
        <taxon>Viridiplantae</taxon>
        <taxon>Streptophyta</taxon>
        <taxon>Embryophyta</taxon>
        <taxon>Tracheophyta</taxon>
        <taxon>Spermatophyta</taxon>
        <taxon>Magnoliopsida</taxon>
        <taxon>eudicotyledons</taxon>
        <taxon>Gunneridae</taxon>
        <taxon>Pentapetalae</taxon>
        <taxon>rosids</taxon>
        <taxon>fabids</taxon>
        <taxon>Malpighiales</taxon>
        <taxon>Rhizophoraceae</taxon>
        <taxon>Rhizophora</taxon>
    </lineage>
</organism>
<dbReference type="EMBL" id="GGEC01071725">
    <property type="protein sequence ID" value="MBX52209.1"/>
    <property type="molecule type" value="Transcribed_RNA"/>
</dbReference>
<proteinExistence type="predicted"/>
<name>A0A2P2PC04_RHIMU</name>
<accession>A0A2P2PC04</accession>
<protein>
    <submittedName>
        <fullName evidence="1">Uncharacterized protein</fullName>
    </submittedName>
</protein>
<reference evidence="1" key="1">
    <citation type="submission" date="2018-02" db="EMBL/GenBank/DDBJ databases">
        <title>Rhizophora mucronata_Transcriptome.</title>
        <authorList>
            <person name="Meera S.P."/>
            <person name="Sreeshan A."/>
            <person name="Augustine A."/>
        </authorList>
    </citation>
    <scope>NUCLEOTIDE SEQUENCE</scope>
    <source>
        <tissue evidence="1">Leaf</tissue>
    </source>
</reference>
<sequence>MEGMSHFTKLYWRVAQWLNLRTEPQ</sequence>
<dbReference type="AlphaFoldDB" id="A0A2P2PC04"/>
<evidence type="ECO:0000313" key="1">
    <source>
        <dbReference type="EMBL" id="MBX52209.1"/>
    </source>
</evidence>